<accession>A0AAV0J9Q5</accession>
<sequence>MVRCLGGCTGYPSAVGQACLPSRQGIPFLYACSAL</sequence>
<dbReference type="PROSITE" id="PS51257">
    <property type="entry name" value="PROKAR_LIPOPROTEIN"/>
    <property type="match status" value="1"/>
</dbReference>
<evidence type="ECO:0000313" key="2">
    <source>
        <dbReference type="Proteomes" id="UP001154282"/>
    </source>
</evidence>
<protein>
    <submittedName>
        <fullName evidence="1">Uncharacterized protein</fullName>
    </submittedName>
</protein>
<keyword evidence="2" id="KW-1185">Reference proteome</keyword>
<comment type="caution">
    <text evidence="1">The sequence shown here is derived from an EMBL/GenBank/DDBJ whole genome shotgun (WGS) entry which is preliminary data.</text>
</comment>
<proteinExistence type="predicted"/>
<evidence type="ECO:0000313" key="1">
    <source>
        <dbReference type="EMBL" id="CAI0405251.1"/>
    </source>
</evidence>
<gene>
    <name evidence="1" type="ORF">LITE_LOCUS12818</name>
</gene>
<organism evidence="1 2">
    <name type="scientific">Linum tenue</name>
    <dbReference type="NCBI Taxonomy" id="586396"/>
    <lineage>
        <taxon>Eukaryota</taxon>
        <taxon>Viridiplantae</taxon>
        <taxon>Streptophyta</taxon>
        <taxon>Embryophyta</taxon>
        <taxon>Tracheophyta</taxon>
        <taxon>Spermatophyta</taxon>
        <taxon>Magnoliopsida</taxon>
        <taxon>eudicotyledons</taxon>
        <taxon>Gunneridae</taxon>
        <taxon>Pentapetalae</taxon>
        <taxon>rosids</taxon>
        <taxon>fabids</taxon>
        <taxon>Malpighiales</taxon>
        <taxon>Linaceae</taxon>
        <taxon>Linum</taxon>
    </lineage>
</organism>
<name>A0AAV0J9Q5_9ROSI</name>
<dbReference type="AlphaFoldDB" id="A0AAV0J9Q5"/>
<dbReference type="EMBL" id="CAMGYJ010000004">
    <property type="protein sequence ID" value="CAI0405251.1"/>
    <property type="molecule type" value="Genomic_DNA"/>
</dbReference>
<reference evidence="1" key="1">
    <citation type="submission" date="2022-08" db="EMBL/GenBank/DDBJ databases">
        <authorList>
            <person name="Gutierrez-Valencia J."/>
        </authorList>
    </citation>
    <scope>NUCLEOTIDE SEQUENCE</scope>
</reference>
<dbReference type="Proteomes" id="UP001154282">
    <property type="component" value="Unassembled WGS sequence"/>
</dbReference>